<keyword evidence="2" id="KW-1185">Reference proteome</keyword>
<dbReference type="Proteomes" id="UP001358586">
    <property type="component" value="Chromosome 13"/>
</dbReference>
<comment type="caution">
    <text evidence="1">The sequence shown here is derived from an EMBL/GenBank/DDBJ whole genome shotgun (WGS) entry which is preliminary data.</text>
</comment>
<evidence type="ECO:0008006" key="3">
    <source>
        <dbReference type="Google" id="ProtNLM"/>
    </source>
</evidence>
<reference evidence="1 2" key="1">
    <citation type="submission" date="2023-03" db="EMBL/GenBank/DDBJ databases">
        <title>WGS of Gossypium arboreum.</title>
        <authorList>
            <person name="Yu D."/>
        </authorList>
    </citation>
    <scope>NUCLEOTIDE SEQUENCE [LARGE SCALE GENOMIC DNA]</scope>
    <source>
        <tissue evidence="1">Leaf</tissue>
    </source>
</reference>
<proteinExistence type="predicted"/>
<gene>
    <name evidence="1" type="ORF">PVK06_046930</name>
</gene>
<dbReference type="EMBL" id="JARKNE010000013">
    <property type="protein sequence ID" value="KAK5770776.1"/>
    <property type="molecule type" value="Genomic_DNA"/>
</dbReference>
<sequence>MAAIQATTFAADLGFMHVVSEGDSLMVIKKLTSPNEDRWEIRGGDLFFSFVNGSQFATVPINITPPPR</sequence>
<name>A0ABR0MC04_GOSAR</name>
<protein>
    <recommendedName>
        <fullName evidence="3">RNase H type-1 domain-containing protein</fullName>
    </recommendedName>
</protein>
<evidence type="ECO:0000313" key="1">
    <source>
        <dbReference type="EMBL" id="KAK5770776.1"/>
    </source>
</evidence>
<evidence type="ECO:0000313" key="2">
    <source>
        <dbReference type="Proteomes" id="UP001358586"/>
    </source>
</evidence>
<organism evidence="1 2">
    <name type="scientific">Gossypium arboreum</name>
    <name type="common">Tree cotton</name>
    <name type="synonym">Gossypium nanking</name>
    <dbReference type="NCBI Taxonomy" id="29729"/>
    <lineage>
        <taxon>Eukaryota</taxon>
        <taxon>Viridiplantae</taxon>
        <taxon>Streptophyta</taxon>
        <taxon>Embryophyta</taxon>
        <taxon>Tracheophyta</taxon>
        <taxon>Spermatophyta</taxon>
        <taxon>Magnoliopsida</taxon>
        <taxon>eudicotyledons</taxon>
        <taxon>Gunneridae</taxon>
        <taxon>Pentapetalae</taxon>
        <taxon>rosids</taxon>
        <taxon>malvids</taxon>
        <taxon>Malvales</taxon>
        <taxon>Malvaceae</taxon>
        <taxon>Malvoideae</taxon>
        <taxon>Gossypium</taxon>
    </lineage>
</organism>
<accession>A0ABR0MC04</accession>